<name>A0AA49X2S7_9VIRU</name>
<accession>A0AA49X2S7</accession>
<evidence type="ECO:0000259" key="1">
    <source>
        <dbReference type="Pfam" id="PF07638"/>
    </source>
</evidence>
<evidence type="ECO:0000313" key="2">
    <source>
        <dbReference type="EMBL" id="WLJ25947.1"/>
    </source>
</evidence>
<proteinExistence type="predicted"/>
<dbReference type="Pfam" id="PF07638">
    <property type="entry name" value="Sigma70_ECF"/>
    <property type="match status" value="1"/>
</dbReference>
<dbReference type="SUPFAM" id="SSF88659">
    <property type="entry name" value="Sigma3 and sigma4 domains of RNA polymerase sigma factors"/>
    <property type="match status" value="1"/>
</dbReference>
<dbReference type="EMBL" id="OQ890319">
    <property type="protein sequence ID" value="WLJ25947.1"/>
    <property type="molecule type" value="Genomic_DNA"/>
</dbReference>
<feature type="domain" description="RNA polymerase sigma-70 ECF-like HTH" evidence="1">
    <location>
        <begin position="73"/>
        <end position="129"/>
    </location>
</feature>
<dbReference type="Gene3D" id="1.20.140.160">
    <property type="match status" value="1"/>
</dbReference>
<organism evidence="2">
    <name type="scientific">Firmicutes phage HS11</name>
    <dbReference type="NCBI Taxonomy" id="3056393"/>
    <lineage>
        <taxon>Viruses</taxon>
    </lineage>
</organism>
<reference evidence="2" key="1">
    <citation type="submission" date="2023-04" db="EMBL/GenBank/DDBJ databases">
        <title>The human skin virome in hidradenitis suppurativa patients.</title>
        <authorList>
            <person name="Jansen D."/>
        </authorList>
    </citation>
    <scope>NUCLEOTIDE SEQUENCE</scope>
    <source>
        <strain evidence="2">VC3_JansenPhageH</strain>
    </source>
</reference>
<protein>
    <recommendedName>
        <fullName evidence="1">RNA polymerase sigma-70 ECF-like HTH domain-containing protein</fullName>
    </recommendedName>
</protein>
<sequence length="139" mass="16751">MLTRKQLESVYAIRRRIERDEAELKELEEDLPYDVKALSLSLNPSHSNFPRGIDGALASYIDKKDRYRQRILDRRRYLIGLLEEIDRFIASLEDPREQEIVELRCKECLTFEEIAYTMRYSRRTITRTYYDVLRRNGLE</sequence>
<dbReference type="InterPro" id="IPR053812">
    <property type="entry name" value="HTH_Sigma70_ECF-like"/>
</dbReference>
<dbReference type="InterPro" id="IPR013324">
    <property type="entry name" value="RNA_pol_sigma_r3/r4-like"/>
</dbReference>